<dbReference type="OrthoDB" id="9782108at2"/>
<organism evidence="9 10">
    <name type="scientific">Flexibacter flexilis DSM 6793</name>
    <dbReference type="NCBI Taxonomy" id="927664"/>
    <lineage>
        <taxon>Bacteria</taxon>
        <taxon>Pseudomonadati</taxon>
        <taxon>Bacteroidota</taxon>
        <taxon>Cytophagia</taxon>
        <taxon>Cytophagales</taxon>
        <taxon>Flexibacteraceae</taxon>
        <taxon>Flexibacter</taxon>
    </lineage>
</organism>
<evidence type="ECO:0000256" key="1">
    <source>
        <dbReference type="ARBA" id="ARBA00010641"/>
    </source>
</evidence>
<dbReference type="Gene3D" id="1.10.10.10">
    <property type="entry name" value="Winged helix-like DNA-binding domain superfamily/Winged helix DNA-binding domain"/>
    <property type="match status" value="1"/>
</dbReference>
<comment type="similarity">
    <text evidence="1 6">Belongs to the sigma-70 factor family. ECF subfamily.</text>
</comment>
<dbReference type="RefSeq" id="WP_091510270.1">
    <property type="nucleotide sequence ID" value="NZ_FOLE01000003.1"/>
</dbReference>
<dbReference type="GO" id="GO:0016987">
    <property type="term" value="F:sigma factor activity"/>
    <property type="evidence" value="ECO:0007669"/>
    <property type="project" value="UniProtKB-KW"/>
</dbReference>
<dbReference type="Pfam" id="PF04542">
    <property type="entry name" value="Sigma70_r2"/>
    <property type="match status" value="1"/>
</dbReference>
<dbReference type="PROSITE" id="PS01063">
    <property type="entry name" value="SIGMA70_ECF"/>
    <property type="match status" value="1"/>
</dbReference>
<evidence type="ECO:0000256" key="5">
    <source>
        <dbReference type="ARBA" id="ARBA00023163"/>
    </source>
</evidence>
<evidence type="ECO:0000256" key="4">
    <source>
        <dbReference type="ARBA" id="ARBA00023125"/>
    </source>
</evidence>
<evidence type="ECO:0000313" key="9">
    <source>
        <dbReference type="EMBL" id="SFC20578.1"/>
    </source>
</evidence>
<dbReference type="Proteomes" id="UP000199514">
    <property type="component" value="Unassembled WGS sequence"/>
</dbReference>
<keyword evidence="3 6" id="KW-0731">Sigma factor</keyword>
<sequence>MPTNPAAEQIKIWVDAYSDSLYSWALYKTSRKEVAEDLVQETFVAAFQAFGKFEGKSNPKTWLMGILNNKINDHFRQHFQAAQDLPTTPLEQLLFNNNRHWNKNQQPQEWHAEDSILDDADFTQTLRQCLEKLPSKWASALHLKFWEEKNTQQLCQELGISDTNFWQILHRAKLQLRKCLEVNWFNK</sequence>
<dbReference type="InterPro" id="IPR013325">
    <property type="entry name" value="RNA_pol_sigma_r2"/>
</dbReference>
<dbReference type="Gene3D" id="1.10.1740.10">
    <property type="match status" value="1"/>
</dbReference>
<dbReference type="GO" id="GO:0006352">
    <property type="term" value="P:DNA-templated transcription initiation"/>
    <property type="evidence" value="ECO:0007669"/>
    <property type="project" value="InterPro"/>
</dbReference>
<dbReference type="STRING" id="927664.SAMN05421780_103260"/>
<dbReference type="InterPro" id="IPR013324">
    <property type="entry name" value="RNA_pol_sigma_r3/r4-like"/>
</dbReference>
<keyword evidence="10" id="KW-1185">Reference proteome</keyword>
<accession>A0A1I1HF12</accession>
<keyword evidence="4 6" id="KW-0238">DNA-binding</keyword>
<dbReference type="CDD" id="cd06171">
    <property type="entry name" value="Sigma70_r4"/>
    <property type="match status" value="1"/>
</dbReference>
<evidence type="ECO:0000259" key="7">
    <source>
        <dbReference type="Pfam" id="PF04542"/>
    </source>
</evidence>
<evidence type="ECO:0000256" key="2">
    <source>
        <dbReference type="ARBA" id="ARBA00023015"/>
    </source>
</evidence>
<keyword evidence="5 6" id="KW-0804">Transcription</keyword>
<name>A0A1I1HF12_9BACT</name>
<dbReference type="EMBL" id="FOLE01000003">
    <property type="protein sequence ID" value="SFC20578.1"/>
    <property type="molecule type" value="Genomic_DNA"/>
</dbReference>
<dbReference type="NCBIfam" id="TIGR02937">
    <property type="entry name" value="sigma70-ECF"/>
    <property type="match status" value="1"/>
</dbReference>
<reference evidence="9 10" key="1">
    <citation type="submission" date="2016-10" db="EMBL/GenBank/DDBJ databases">
        <authorList>
            <person name="de Groot N.N."/>
        </authorList>
    </citation>
    <scope>NUCLEOTIDE SEQUENCE [LARGE SCALE GENOMIC DNA]</scope>
    <source>
        <strain evidence="9 10">DSM 6793</strain>
    </source>
</reference>
<dbReference type="InterPro" id="IPR039425">
    <property type="entry name" value="RNA_pol_sigma-70-like"/>
</dbReference>
<proteinExistence type="inferred from homology"/>
<evidence type="ECO:0000256" key="6">
    <source>
        <dbReference type="RuleBase" id="RU000716"/>
    </source>
</evidence>
<feature type="domain" description="RNA polymerase sigma-70 region 2" evidence="7">
    <location>
        <begin position="14"/>
        <end position="78"/>
    </location>
</feature>
<dbReference type="InterPro" id="IPR000838">
    <property type="entry name" value="RNA_pol_sigma70_ECF_CS"/>
</dbReference>
<dbReference type="InterPro" id="IPR036388">
    <property type="entry name" value="WH-like_DNA-bd_sf"/>
</dbReference>
<dbReference type="InterPro" id="IPR013249">
    <property type="entry name" value="RNA_pol_sigma70_r4_t2"/>
</dbReference>
<protein>
    <recommendedName>
        <fullName evidence="6">RNA polymerase sigma factor</fullName>
    </recommendedName>
</protein>
<gene>
    <name evidence="9" type="ORF">SAMN05421780_103260</name>
</gene>
<dbReference type="PANTHER" id="PTHR43133:SF8">
    <property type="entry name" value="RNA POLYMERASE SIGMA FACTOR HI_1459-RELATED"/>
    <property type="match status" value="1"/>
</dbReference>
<dbReference type="InterPro" id="IPR007627">
    <property type="entry name" value="RNA_pol_sigma70_r2"/>
</dbReference>
<dbReference type="GO" id="GO:0003677">
    <property type="term" value="F:DNA binding"/>
    <property type="evidence" value="ECO:0007669"/>
    <property type="project" value="UniProtKB-KW"/>
</dbReference>
<feature type="domain" description="RNA polymerase sigma factor 70 region 4 type 2" evidence="8">
    <location>
        <begin position="125"/>
        <end position="176"/>
    </location>
</feature>
<dbReference type="InterPro" id="IPR014284">
    <property type="entry name" value="RNA_pol_sigma-70_dom"/>
</dbReference>
<evidence type="ECO:0000256" key="3">
    <source>
        <dbReference type="ARBA" id="ARBA00023082"/>
    </source>
</evidence>
<evidence type="ECO:0000259" key="8">
    <source>
        <dbReference type="Pfam" id="PF08281"/>
    </source>
</evidence>
<evidence type="ECO:0000313" key="10">
    <source>
        <dbReference type="Proteomes" id="UP000199514"/>
    </source>
</evidence>
<dbReference type="Pfam" id="PF08281">
    <property type="entry name" value="Sigma70_r4_2"/>
    <property type="match status" value="1"/>
</dbReference>
<dbReference type="AlphaFoldDB" id="A0A1I1HF12"/>
<dbReference type="SUPFAM" id="SSF88946">
    <property type="entry name" value="Sigma2 domain of RNA polymerase sigma factors"/>
    <property type="match status" value="1"/>
</dbReference>
<dbReference type="SUPFAM" id="SSF88659">
    <property type="entry name" value="Sigma3 and sigma4 domains of RNA polymerase sigma factors"/>
    <property type="match status" value="1"/>
</dbReference>
<dbReference type="PANTHER" id="PTHR43133">
    <property type="entry name" value="RNA POLYMERASE ECF-TYPE SIGMA FACTO"/>
    <property type="match status" value="1"/>
</dbReference>
<keyword evidence="2 6" id="KW-0805">Transcription regulation</keyword>